<comment type="catalytic activity">
    <reaction evidence="14">
        <text>D-maltose + ATP = alpha-maltose 1-phosphate + ADP + H(+)</text>
        <dbReference type="Rhea" id="RHEA:31915"/>
        <dbReference type="ChEBI" id="CHEBI:15378"/>
        <dbReference type="ChEBI" id="CHEBI:17306"/>
        <dbReference type="ChEBI" id="CHEBI:30616"/>
        <dbReference type="ChEBI" id="CHEBI:63576"/>
        <dbReference type="ChEBI" id="CHEBI:456216"/>
        <dbReference type="EC" id="2.7.1.175"/>
    </reaction>
</comment>
<keyword evidence="7" id="KW-0808">Transferase</keyword>
<dbReference type="Proteomes" id="UP000561726">
    <property type="component" value="Unassembled WGS sequence"/>
</dbReference>
<evidence type="ECO:0000256" key="12">
    <source>
        <dbReference type="ARBA" id="ARBA00023277"/>
    </source>
</evidence>
<dbReference type="InterPro" id="IPR011009">
    <property type="entry name" value="Kinase-like_dom_sf"/>
</dbReference>
<feature type="domain" description="Maltokinase N-terminal cap" evidence="15">
    <location>
        <begin position="28"/>
        <end position="115"/>
    </location>
</feature>
<comment type="pathway">
    <text evidence="1">Glycan biosynthesis; glycogen biosynthesis.</text>
</comment>
<dbReference type="AlphaFoldDB" id="A0A7W8ZVE5"/>
<gene>
    <name evidence="16" type="ORF">BJ997_001301</name>
</gene>
<proteinExistence type="inferred from homology"/>
<sequence>MSDDSTPDNGREKNDSVGEEAPEYLNRWVLSQRWFSSASRSPVLRIVGRWTLPTPHPGVEIQCLLVRDTAGQERALHQIPLTERTVSMPSLADALIAIKAHRDGTSRFVYDAPHDPAYASALLRFMLQQESAPDFVDVSATTVVQGKTIEHGNISAAHPTVIGSHVLVGEQSNTSIIFELVDDELELIRPVICKVFRAIHHGDNPDVVVQSALARAGSRFIPEPMGYVAAEWPDSIRFDGRASGHLVFAQEFFPDVPDAWRTALLAATAGEDFTDEARRLGRATAGVHSDLAAALPTFVATPRIMVALVTGMLDRFRRAIADVPDLAALRTDVESIFARALTVPWPRLQHIHGDLHLGQVLDVPERGWIMLDFEGEPLRTVADRGLPDAPLRDVAGMLRSFSYVAGTVTRAHPEQDPARLSAWASASRRAFLQGYGETSQRICDDHDPLLDAFELDKAIYETVYETRNRPDWLPLPLGAVQRLATSYARSRNDHD</sequence>
<evidence type="ECO:0000313" key="16">
    <source>
        <dbReference type="EMBL" id="MBB5640753.1"/>
    </source>
</evidence>
<comment type="similarity">
    <text evidence="2">Belongs to the aminoglycoside phosphotransferase family.</text>
</comment>
<keyword evidence="12" id="KW-0119">Carbohydrate metabolism</keyword>
<comment type="caution">
    <text evidence="16">The sequence shown here is derived from an EMBL/GenBank/DDBJ whole genome shotgun (WGS) entry which is preliminary data.</text>
</comment>
<dbReference type="Pfam" id="PF18085">
    <property type="entry name" value="Mak_N_cap"/>
    <property type="match status" value="1"/>
</dbReference>
<dbReference type="OrthoDB" id="3787729at2"/>
<dbReference type="GO" id="GO:0005978">
    <property type="term" value="P:glycogen biosynthetic process"/>
    <property type="evidence" value="ECO:0007669"/>
    <property type="project" value="UniProtKB-UniPathway"/>
</dbReference>
<keyword evidence="9 16" id="KW-0418">Kinase</keyword>
<evidence type="ECO:0000256" key="4">
    <source>
        <dbReference type="ARBA" id="ARBA00011962"/>
    </source>
</evidence>
<dbReference type="GO" id="GO:0016301">
    <property type="term" value="F:kinase activity"/>
    <property type="evidence" value="ECO:0007669"/>
    <property type="project" value="UniProtKB-KW"/>
</dbReference>
<dbReference type="EMBL" id="JACHBQ010000001">
    <property type="protein sequence ID" value="MBB5640753.1"/>
    <property type="molecule type" value="Genomic_DNA"/>
</dbReference>
<evidence type="ECO:0000256" key="11">
    <source>
        <dbReference type="ARBA" id="ARBA00023056"/>
    </source>
</evidence>
<comment type="subunit">
    <text evidence="3">Monomer.</text>
</comment>
<evidence type="ECO:0000256" key="10">
    <source>
        <dbReference type="ARBA" id="ARBA00022840"/>
    </source>
</evidence>
<dbReference type="InterPro" id="IPR040999">
    <property type="entry name" value="Mak_N_cap"/>
</dbReference>
<keyword evidence="11" id="KW-0320">Glycogen biosynthesis</keyword>
<evidence type="ECO:0000256" key="5">
    <source>
        <dbReference type="ARBA" id="ARBA00013882"/>
    </source>
</evidence>
<reference evidence="16 17" key="1">
    <citation type="submission" date="2020-08" db="EMBL/GenBank/DDBJ databases">
        <title>Sequencing the genomes of 1000 actinobacteria strains.</title>
        <authorList>
            <person name="Klenk H.-P."/>
        </authorList>
    </citation>
    <scope>NUCLEOTIDE SEQUENCE [LARGE SCALE GENOMIC DNA]</scope>
    <source>
        <strain evidence="16 17">DSM 21065</strain>
    </source>
</reference>
<accession>A0A7W8ZVE5</accession>
<name>A0A7W8ZVE5_9MICO</name>
<evidence type="ECO:0000256" key="14">
    <source>
        <dbReference type="ARBA" id="ARBA00049067"/>
    </source>
</evidence>
<dbReference type="UniPathway" id="UPA00164"/>
<keyword evidence="10" id="KW-0067">ATP-binding</keyword>
<keyword evidence="8" id="KW-0547">Nucleotide-binding</keyword>
<dbReference type="GO" id="GO:0005524">
    <property type="term" value="F:ATP binding"/>
    <property type="evidence" value="ECO:0007669"/>
    <property type="project" value="UniProtKB-KW"/>
</dbReference>
<dbReference type="EC" id="2.7.1.175" evidence="4"/>
<evidence type="ECO:0000259" key="15">
    <source>
        <dbReference type="Pfam" id="PF18085"/>
    </source>
</evidence>
<keyword evidence="6" id="KW-0321">Glycogen metabolism</keyword>
<evidence type="ECO:0000256" key="9">
    <source>
        <dbReference type="ARBA" id="ARBA00022777"/>
    </source>
</evidence>
<evidence type="ECO:0000256" key="6">
    <source>
        <dbReference type="ARBA" id="ARBA00022600"/>
    </source>
</evidence>
<organism evidence="16 17">
    <name type="scientific">Cryobacterium roopkundense</name>
    <dbReference type="NCBI Taxonomy" id="1001240"/>
    <lineage>
        <taxon>Bacteria</taxon>
        <taxon>Bacillati</taxon>
        <taxon>Actinomycetota</taxon>
        <taxon>Actinomycetes</taxon>
        <taxon>Micrococcales</taxon>
        <taxon>Microbacteriaceae</taxon>
        <taxon>Cryobacterium</taxon>
    </lineage>
</organism>
<evidence type="ECO:0000256" key="13">
    <source>
        <dbReference type="ARBA" id="ARBA00031251"/>
    </source>
</evidence>
<evidence type="ECO:0000256" key="8">
    <source>
        <dbReference type="ARBA" id="ARBA00022741"/>
    </source>
</evidence>
<evidence type="ECO:0000256" key="1">
    <source>
        <dbReference type="ARBA" id="ARBA00004964"/>
    </source>
</evidence>
<dbReference type="SUPFAM" id="SSF56112">
    <property type="entry name" value="Protein kinase-like (PK-like)"/>
    <property type="match status" value="1"/>
</dbReference>
<dbReference type="RefSeq" id="WP_052542474.1">
    <property type="nucleotide sequence ID" value="NZ_JACHBQ010000001.1"/>
</dbReference>
<evidence type="ECO:0000256" key="3">
    <source>
        <dbReference type="ARBA" id="ARBA00011245"/>
    </source>
</evidence>
<evidence type="ECO:0000256" key="2">
    <source>
        <dbReference type="ARBA" id="ARBA00006219"/>
    </source>
</evidence>
<protein>
    <recommendedName>
        <fullName evidence="5">Maltokinase</fullName>
        <ecNumber evidence="4">2.7.1.175</ecNumber>
    </recommendedName>
    <alternativeName>
        <fullName evidence="13">Maltose-1-phosphate synthase</fullName>
    </alternativeName>
</protein>
<evidence type="ECO:0000313" key="17">
    <source>
        <dbReference type="Proteomes" id="UP000561726"/>
    </source>
</evidence>
<evidence type="ECO:0000256" key="7">
    <source>
        <dbReference type="ARBA" id="ARBA00022679"/>
    </source>
</evidence>
<dbReference type="Gene3D" id="3.90.1200.10">
    <property type="match status" value="1"/>
</dbReference>